<keyword evidence="6" id="KW-0269">Exonuclease</keyword>
<proteinExistence type="inferred from homology"/>
<feature type="compositionally biased region" description="Acidic residues" evidence="9">
    <location>
        <begin position="278"/>
        <end position="300"/>
    </location>
</feature>
<feature type="compositionally biased region" description="Low complexity" evidence="9">
    <location>
        <begin position="237"/>
        <end position="248"/>
    </location>
</feature>
<name>A0ABR3EYK1_9AGAR</name>
<evidence type="ECO:0000256" key="4">
    <source>
        <dbReference type="ARBA" id="ARBA00022763"/>
    </source>
</evidence>
<evidence type="ECO:0000256" key="8">
    <source>
        <dbReference type="ARBA" id="ARBA00023242"/>
    </source>
</evidence>
<keyword evidence="8" id="KW-0539">Nucleus</keyword>
<feature type="compositionally biased region" description="Low complexity" evidence="9">
    <location>
        <begin position="356"/>
        <end position="368"/>
    </location>
</feature>
<keyword evidence="10" id="KW-1133">Transmembrane helix</keyword>
<evidence type="ECO:0000256" key="9">
    <source>
        <dbReference type="SAM" id="MobiDB-lite"/>
    </source>
</evidence>
<keyword evidence="3" id="KW-0540">Nuclease</keyword>
<evidence type="ECO:0000256" key="3">
    <source>
        <dbReference type="ARBA" id="ARBA00022722"/>
    </source>
</evidence>
<feature type="compositionally biased region" description="Acidic residues" evidence="9">
    <location>
        <begin position="377"/>
        <end position="400"/>
    </location>
</feature>
<organism evidence="11 12">
    <name type="scientific">Marasmius crinis-equi</name>
    <dbReference type="NCBI Taxonomy" id="585013"/>
    <lineage>
        <taxon>Eukaryota</taxon>
        <taxon>Fungi</taxon>
        <taxon>Dikarya</taxon>
        <taxon>Basidiomycota</taxon>
        <taxon>Agaricomycotina</taxon>
        <taxon>Agaricomycetes</taxon>
        <taxon>Agaricomycetidae</taxon>
        <taxon>Agaricales</taxon>
        <taxon>Marasmiineae</taxon>
        <taxon>Marasmiaceae</taxon>
        <taxon>Marasmius</taxon>
    </lineage>
</organism>
<feature type="region of interest" description="Disordered" evidence="9">
    <location>
        <begin position="329"/>
        <end position="400"/>
    </location>
</feature>
<gene>
    <name evidence="11" type="ORF">V5O48_013998</name>
</gene>
<keyword evidence="5" id="KW-0378">Hydrolase</keyword>
<keyword evidence="7" id="KW-0234">DNA repair</keyword>
<evidence type="ECO:0000256" key="5">
    <source>
        <dbReference type="ARBA" id="ARBA00022801"/>
    </source>
</evidence>
<dbReference type="PANTHER" id="PTHR12415:SF0">
    <property type="entry name" value="TYROSYL-DNA PHOSPHODIESTERASE 1"/>
    <property type="match status" value="1"/>
</dbReference>
<feature type="region of interest" description="Disordered" evidence="9">
    <location>
        <begin position="237"/>
        <end position="300"/>
    </location>
</feature>
<dbReference type="Proteomes" id="UP001465976">
    <property type="component" value="Unassembled WGS sequence"/>
</dbReference>
<dbReference type="InterPro" id="IPR010347">
    <property type="entry name" value="Tdp1"/>
</dbReference>
<evidence type="ECO:0000256" key="1">
    <source>
        <dbReference type="ARBA" id="ARBA00004123"/>
    </source>
</evidence>
<reference evidence="11 12" key="1">
    <citation type="submission" date="2024-02" db="EMBL/GenBank/DDBJ databases">
        <title>A draft genome for the cacao thread blight pathogen Marasmius crinis-equi.</title>
        <authorList>
            <person name="Cohen S.P."/>
            <person name="Baruah I.K."/>
            <person name="Amoako-Attah I."/>
            <person name="Bukari Y."/>
            <person name="Meinhardt L.W."/>
            <person name="Bailey B.A."/>
        </authorList>
    </citation>
    <scope>NUCLEOTIDE SEQUENCE [LARGE SCALE GENOMIC DNA]</scope>
    <source>
        <strain evidence="11 12">GH-76</strain>
    </source>
</reference>
<dbReference type="Gene3D" id="3.30.870.10">
    <property type="entry name" value="Endonuclease Chain A"/>
    <property type="match status" value="1"/>
</dbReference>
<comment type="caution">
    <text evidence="11">The sequence shown here is derived from an EMBL/GenBank/DDBJ whole genome shotgun (WGS) entry which is preliminary data.</text>
</comment>
<keyword evidence="10" id="KW-0812">Transmembrane</keyword>
<evidence type="ECO:0000256" key="6">
    <source>
        <dbReference type="ARBA" id="ARBA00022839"/>
    </source>
</evidence>
<dbReference type="Pfam" id="PF06087">
    <property type="entry name" value="Tyr-DNA_phospho"/>
    <property type="match status" value="1"/>
</dbReference>
<feature type="compositionally biased region" description="Low complexity" evidence="9">
    <location>
        <begin position="337"/>
        <end position="347"/>
    </location>
</feature>
<feature type="transmembrane region" description="Helical" evidence="10">
    <location>
        <begin position="425"/>
        <end position="443"/>
    </location>
</feature>
<dbReference type="PANTHER" id="PTHR12415">
    <property type="entry name" value="TYROSYL-DNA PHOSPHODIESTERASE 1"/>
    <property type="match status" value="1"/>
</dbReference>
<evidence type="ECO:0000313" key="12">
    <source>
        <dbReference type="Proteomes" id="UP001465976"/>
    </source>
</evidence>
<dbReference type="EMBL" id="JBAHYK010001444">
    <property type="protein sequence ID" value="KAL0567996.1"/>
    <property type="molecule type" value="Genomic_DNA"/>
</dbReference>
<protein>
    <submittedName>
        <fullName evidence="11">Uncharacterized protein</fullName>
    </submittedName>
</protein>
<evidence type="ECO:0000256" key="10">
    <source>
        <dbReference type="SAM" id="Phobius"/>
    </source>
</evidence>
<evidence type="ECO:0000256" key="7">
    <source>
        <dbReference type="ARBA" id="ARBA00023204"/>
    </source>
</evidence>
<evidence type="ECO:0000313" key="11">
    <source>
        <dbReference type="EMBL" id="KAL0567996.1"/>
    </source>
</evidence>
<evidence type="ECO:0000256" key="2">
    <source>
        <dbReference type="ARBA" id="ARBA00010205"/>
    </source>
</evidence>
<keyword evidence="10" id="KW-0472">Membrane</keyword>
<comment type="similarity">
    <text evidence="2">Belongs to the tyrosyl-DNA phosphodiesterase family.</text>
</comment>
<keyword evidence="4" id="KW-0227">DNA damage</keyword>
<keyword evidence="12" id="KW-1185">Reference proteome</keyword>
<dbReference type="SUPFAM" id="SSF56024">
    <property type="entry name" value="Phospholipase D/nuclease"/>
    <property type="match status" value="1"/>
</dbReference>
<comment type="subcellular location">
    <subcellularLocation>
        <location evidence="1">Nucleus</location>
    </subcellularLocation>
</comment>
<sequence>MIHLTNTKSFIAKRAQMERERLRVRRAKGLPEELDDEAAWIQNLPPLSTPCAYDEKAMIHFQYMMKRVLDNVNVRPALATMLKQGVHHPNLPIKATEDICTHWDWSKVRVHLVASIAGRHESWANVILTVHPRLMKAILELGQRTGTGSNAKSLQLEYQDSSIGQYTTQWLNEFFWSCRGSRRKGGKADGWFGAEERISWEDPKFPRDLFHDSKSRAGPTLMHTKTILATFIGKSSSSSSFKATTSKPAAKRPPPKPSTSKATTQTRSSNGKQREILEISDDSVTESETESETEPESDEIQIIETAIGWAYMGLHNFTPLAWETLSGSASTFTNKGSSSSKAASFKPPAKRPMPKPSTSKPTTQTRSSNGKQREVLEISDDSVTESETESETEPESDDEIQIIETATGWAYVDSHNFTPSAWETLSGFAFCLVLNVSLLVLFVRSRD</sequence>
<accession>A0ABR3EYK1</accession>